<dbReference type="GO" id="GO:0060003">
    <property type="term" value="P:copper ion export"/>
    <property type="evidence" value="ECO:0007669"/>
    <property type="project" value="TreeGrafter"/>
</dbReference>
<dbReference type="eggNOG" id="COG1994">
    <property type="taxonomic scope" value="Bacteria"/>
</dbReference>
<feature type="coiled-coil region" evidence="2">
    <location>
        <begin position="535"/>
        <end position="562"/>
    </location>
</feature>
<evidence type="ECO:0000259" key="5">
    <source>
        <dbReference type="Pfam" id="PF25973"/>
    </source>
</evidence>
<dbReference type="PANTHER" id="PTHR30097:SF4">
    <property type="entry name" value="SLR6042 PROTEIN"/>
    <property type="match status" value="1"/>
</dbReference>
<name>S3CEY1_9BURK</name>
<dbReference type="Gene3D" id="2.40.50.100">
    <property type="match status" value="1"/>
</dbReference>
<keyword evidence="2" id="KW-0175">Coiled coil</keyword>
<dbReference type="GO" id="GO:0015679">
    <property type="term" value="P:plasma membrane copper ion transport"/>
    <property type="evidence" value="ECO:0007669"/>
    <property type="project" value="TreeGrafter"/>
</dbReference>
<dbReference type="PATRIC" id="fig|1203554.3.peg.1402"/>
<feature type="transmembrane region" description="Helical" evidence="4">
    <location>
        <begin position="263"/>
        <end position="286"/>
    </location>
</feature>
<keyword evidence="7" id="KW-1185">Reference proteome</keyword>
<proteinExistence type="predicted"/>
<dbReference type="RefSeq" id="WP_016474566.1">
    <property type="nucleotide sequence ID" value="NZ_KE150480.1"/>
</dbReference>
<sequence length="743" mass="82435">MNALERPPVAPGLSAGHPTPKEPRLPPLREDLRLHEGPDADDGSPTWVLEDPARDQFFQLGVFQAECLKRWHLGTAKAVAAAVGKETLLRPTAETVENFAKFLMRMSLTREAGTSARLAEQMKRKPKQTLWKFFLHHYLFFRIPLVAPDAFLRRTLPWVERLFFTKTFLWATLTALVLALYLIGRQWDAFTHTFSHFFSWEGAVMAGLTIACTKVIHELAHAYTAEHFGCRIPHMGIAFMVMMPLLYTDTSAAWRLKSKRQRMAVCAAGVLGELALGVWAALAWSFLPEGGLKSAAFMLATTTWIMTLAINSSPFMRFDGYYLLSDWLGVANLHQRSFALAKWRMRELLFGFGEKKPESFELWKERALIIYAWATWLYRFFLFCGIALLVYHAFFKLLGIFLFCVEVSVFVMLPILRELKEWALRILKGKAAPRSLWLLFPIAGILAVFFMPWRSEVAAPAVVKPAAAVTLYTPAAAQVEAIEAAQGDAVKKGQVLFRLRSPELTHELEKLESDRASLRWRAEYMRMNREGAADVPAALRELSALERRIAELKKRTALLEVRSPVDGRVADRTEPLAVGEWLPDGEALAVVAAAAGTDRPALEIVGYVSEQDINRFAAGASAKFIPEDALQPAIPASVEAVDGTAARHLGAVPELASHFGGAVASLPAPAEVAKSLGVDQGQVFAPKEAIYRVTAAPAGAQQGTAALDLQVRRGTLLIEGERESLAGRFARAAWSVLLRESNF</sequence>
<keyword evidence="4" id="KW-1133">Transmembrane helix</keyword>
<keyword evidence="1" id="KW-0813">Transport</keyword>
<feature type="region of interest" description="Disordered" evidence="3">
    <location>
        <begin position="1"/>
        <end position="27"/>
    </location>
</feature>
<dbReference type="eggNOG" id="COG0845">
    <property type="taxonomic scope" value="Bacteria"/>
</dbReference>
<dbReference type="PANTHER" id="PTHR30097">
    <property type="entry name" value="CATION EFFLUX SYSTEM PROTEIN CUSB"/>
    <property type="match status" value="1"/>
</dbReference>
<reference evidence="6 7" key="1">
    <citation type="submission" date="2013-04" db="EMBL/GenBank/DDBJ databases">
        <title>The Genome Sequence of Sutterella wadsworthensis HGA0223.</title>
        <authorList>
            <consortium name="The Broad Institute Genomics Platform"/>
            <person name="Earl A."/>
            <person name="Ward D."/>
            <person name="Feldgarden M."/>
            <person name="Gevers D."/>
            <person name="Schmidt T.M."/>
            <person name="Dover J."/>
            <person name="Dai D."/>
            <person name="Walker B."/>
            <person name="Young S."/>
            <person name="Zeng Q."/>
            <person name="Gargeya S."/>
            <person name="Fitzgerald M."/>
            <person name="Haas B."/>
            <person name="Abouelleil A."/>
            <person name="Allen A.W."/>
            <person name="Alvarado L."/>
            <person name="Arachchi H.M."/>
            <person name="Berlin A.M."/>
            <person name="Chapman S.B."/>
            <person name="Gainer-Dewar J."/>
            <person name="Goldberg J."/>
            <person name="Griggs A."/>
            <person name="Gujja S."/>
            <person name="Hansen M."/>
            <person name="Howarth C."/>
            <person name="Imamovic A."/>
            <person name="Ireland A."/>
            <person name="Larimer J."/>
            <person name="McCowan C."/>
            <person name="Murphy C."/>
            <person name="Pearson M."/>
            <person name="Poon T.W."/>
            <person name="Priest M."/>
            <person name="Roberts A."/>
            <person name="Saif S."/>
            <person name="Shea T."/>
            <person name="Sisk P."/>
            <person name="Sykes S."/>
            <person name="Wortman J."/>
            <person name="Nusbaum C."/>
            <person name="Birren B."/>
        </authorList>
    </citation>
    <scope>NUCLEOTIDE SEQUENCE [LARGE SCALE GENOMIC DNA]</scope>
    <source>
        <strain evidence="6 7">HGA0223</strain>
    </source>
</reference>
<feature type="transmembrane region" description="Helical" evidence="4">
    <location>
        <begin position="130"/>
        <end position="147"/>
    </location>
</feature>
<feature type="transmembrane region" description="Helical" evidence="4">
    <location>
        <begin position="436"/>
        <end position="453"/>
    </location>
</feature>
<gene>
    <name evidence="6" type="ORF">HMPREF1476_01340</name>
</gene>
<accession>S3CEY1</accession>
<organism evidence="6 7">
    <name type="scientific">Sutterella wadsworthensis HGA0223</name>
    <dbReference type="NCBI Taxonomy" id="1203554"/>
    <lineage>
        <taxon>Bacteria</taxon>
        <taxon>Pseudomonadati</taxon>
        <taxon>Pseudomonadota</taxon>
        <taxon>Betaproteobacteria</taxon>
        <taxon>Burkholderiales</taxon>
        <taxon>Sutterellaceae</taxon>
        <taxon>Sutterella</taxon>
    </lineage>
</organism>
<feature type="transmembrane region" description="Helical" evidence="4">
    <location>
        <begin position="292"/>
        <end position="310"/>
    </location>
</feature>
<evidence type="ECO:0000313" key="7">
    <source>
        <dbReference type="Proteomes" id="UP000014400"/>
    </source>
</evidence>
<dbReference type="InterPro" id="IPR051909">
    <property type="entry name" value="MFP_Cation_Efflux"/>
</dbReference>
<feature type="transmembrane region" description="Helical" evidence="4">
    <location>
        <begin position="397"/>
        <end position="416"/>
    </location>
</feature>
<comment type="caution">
    <text evidence="6">The sequence shown here is derived from an EMBL/GenBank/DDBJ whole genome shotgun (WGS) entry which is preliminary data.</text>
</comment>
<evidence type="ECO:0000313" key="6">
    <source>
        <dbReference type="EMBL" id="EPD99069.1"/>
    </source>
</evidence>
<evidence type="ECO:0000256" key="2">
    <source>
        <dbReference type="SAM" id="Coils"/>
    </source>
</evidence>
<dbReference type="Proteomes" id="UP000014400">
    <property type="component" value="Unassembled WGS sequence"/>
</dbReference>
<feature type="transmembrane region" description="Helical" evidence="4">
    <location>
        <begin position="236"/>
        <end position="256"/>
    </location>
</feature>
<dbReference type="AlphaFoldDB" id="S3CEY1"/>
<feature type="transmembrane region" description="Helical" evidence="4">
    <location>
        <begin position="167"/>
        <end position="184"/>
    </location>
</feature>
<dbReference type="Pfam" id="PF25973">
    <property type="entry name" value="BSH_CzcB"/>
    <property type="match status" value="1"/>
</dbReference>
<feature type="transmembrane region" description="Helical" evidence="4">
    <location>
        <begin position="368"/>
        <end position="391"/>
    </location>
</feature>
<dbReference type="EMBL" id="ATCF01000018">
    <property type="protein sequence ID" value="EPD99069.1"/>
    <property type="molecule type" value="Genomic_DNA"/>
</dbReference>
<keyword evidence="4" id="KW-0472">Membrane</keyword>
<dbReference type="SUPFAM" id="SSF111369">
    <property type="entry name" value="HlyD-like secretion proteins"/>
    <property type="match status" value="1"/>
</dbReference>
<feature type="domain" description="CzcB-like barrel-sandwich hybrid" evidence="5">
    <location>
        <begin position="474"/>
        <end position="592"/>
    </location>
</feature>
<evidence type="ECO:0000256" key="1">
    <source>
        <dbReference type="ARBA" id="ARBA00022448"/>
    </source>
</evidence>
<dbReference type="HOGENOM" id="CLU_019354_1_0_4"/>
<evidence type="ECO:0000256" key="3">
    <source>
        <dbReference type="SAM" id="MobiDB-lite"/>
    </source>
</evidence>
<dbReference type="STRING" id="1203554.HMPREF1476_01340"/>
<dbReference type="GO" id="GO:0030313">
    <property type="term" value="C:cell envelope"/>
    <property type="evidence" value="ECO:0007669"/>
    <property type="project" value="TreeGrafter"/>
</dbReference>
<keyword evidence="4" id="KW-0812">Transmembrane</keyword>
<dbReference type="InterPro" id="IPR058647">
    <property type="entry name" value="BSH_CzcB-like"/>
</dbReference>
<feature type="transmembrane region" description="Helical" evidence="4">
    <location>
        <begin position="196"/>
        <end position="216"/>
    </location>
</feature>
<protein>
    <recommendedName>
        <fullName evidence="5">CzcB-like barrel-sandwich hybrid domain-containing protein</fullName>
    </recommendedName>
</protein>
<evidence type="ECO:0000256" key="4">
    <source>
        <dbReference type="SAM" id="Phobius"/>
    </source>
</evidence>